<evidence type="ECO:0000313" key="2">
    <source>
        <dbReference type="Proteomes" id="UP000290289"/>
    </source>
</evidence>
<evidence type="ECO:0000313" key="1">
    <source>
        <dbReference type="EMBL" id="RXH77641.1"/>
    </source>
</evidence>
<dbReference type="EMBL" id="RDQH01000340">
    <property type="protein sequence ID" value="RXH77641.1"/>
    <property type="molecule type" value="Genomic_DNA"/>
</dbReference>
<accession>A0A498I805</accession>
<proteinExistence type="predicted"/>
<reference evidence="1 2" key="1">
    <citation type="submission" date="2018-10" db="EMBL/GenBank/DDBJ databases">
        <title>A high-quality apple genome assembly.</title>
        <authorList>
            <person name="Hu J."/>
        </authorList>
    </citation>
    <scope>NUCLEOTIDE SEQUENCE [LARGE SCALE GENOMIC DNA]</scope>
    <source>
        <strain evidence="2">cv. HFTH1</strain>
        <tissue evidence="1">Young leaf</tissue>
    </source>
</reference>
<gene>
    <name evidence="1" type="ORF">DVH24_039612</name>
</gene>
<comment type="caution">
    <text evidence="1">The sequence shown here is derived from an EMBL/GenBank/DDBJ whole genome shotgun (WGS) entry which is preliminary data.</text>
</comment>
<sequence length="92" mass="10154">MTSRKTALAVEKRSKMLAAKLMSQVFKVYTESDTAKAYAGAGHVMWACRHPTSNGVIPQSPMHTKSLATLKHQLLRNKLASTARSSIRKNQV</sequence>
<dbReference type="AlphaFoldDB" id="A0A498I805"/>
<dbReference type="Proteomes" id="UP000290289">
    <property type="component" value="Chromosome 14"/>
</dbReference>
<organism evidence="1 2">
    <name type="scientific">Malus domestica</name>
    <name type="common">Apple</name>
    <name type="synonym">Pyrus malus</name>
    <dbReference type="NCBI Taxonomy" id="3750"/>
    <lineage>
        <taxon>Eukaryota</taxon>
        <taxon>Viridiplantae</taxon>
        <taxon>Streptophyta</taxon>
        <taxon>Embryophyta</taxon>
        <taxon>Tracheophyta</taxon>
        <taxon>Spermatophyta</taxon>
        <taxon>Magnoliopsida</taxon>
        <taxon>eudicotyledons</taxon>
        <taxon>Gunneridae</taxon>
        <taxon>Pentapetalae</taxon>
        <taxon>rosids</taxon>
        <taxon>fabids</taxon>
        <taxon>Rosales</taxon>
        <taxon>Rosaceae</taxon>
        <taxon>Amygdaloideae</taxon>
        <taxon>Maleae</taxon>
        <taxon>Malus</taxon>
    </lineage>
</organism>
<keyword evidence="2" id="KW-1185">Reference proteome</keyword>
<protein>
    <submittedName>
        <fullName evidence="1">Uncharacterized protein</fullName>
    </submittedName>
</protein>
<name>A0A498I805_MALDO</name>